<evidence type="ECO:0000256" key="2">
    <source>
        <dbReference type="SAM" id="Phobius"/>
    </source>
</evidence>
<dbReference type="Gene3D" id="3.30.420.10">
    <property type="entry name" value="Ribonuclease H-like superfamily/Ribonuclease H"/>
    <property type="match status" value="1"/>
</dbReference>
<dbReference type="EMBL" id="JAGKQQ010000001">
    <property type="protein sequence ID" value="MBP3955357.1"/>
    <property type="molecule type" value="Genomic_DNA"/>
</dbReference>
<proteinExistence type="predicted"/>
<organism evidence="4 5">
    <name type="scientific">Gemmata palustris</name>
    <dbReference type="NCBI Taxonomy" id="2822762"/>
    <lineage>
        <taxon>Bacteria</taxon>
        <taxon>Pseudomonadati</taxon>
        <taxon>Planctomycetota</taxon>
        <taxon>Planctomycetia</taxon>
        <taxon>Gemmatales</taxon>
        <taxon>Gemmataceae</taxon>
        <taxon>Gemmata</taxon>
    </lineage>
</organism>
<dbReference type="InterPro" id="IPR036397">
    <property type="entry name" value="RNaseH_sf"/>
</dbReference>
<keyword evidence="2" id="KW-0812">Transmembrane</keyword>
<comment type="caution">
    <text evidence="4">The sequence shown here is derived from an EMBL/GenBank/DDBJ whole genome shotgun (WGS) entry which is preliminary data.</text>
</comment>
<protein>
    <submittedName>
        <fullName evidence="4">IS630 family transposase</fullName>
    </submittedName>
</protein>
<dbReference type="InterPro" id="IPR047655">
    <property type="entry name" value="Transpos_IS630-like"/>
</dbReference>
<evidence type="ECO:0000259" key="3">
    <source>
        <dbReference type="Pfam" id="PF13358"/>
    </source>
</evidence>
<keyword evidence="2" id="KW-0472">Membrane</keyword>
<reference evidence="4 5" key="1">
    <citation type="submission" date="2021-04" db="EMBL/GenBank/DDBJ databases">
        <authorList>
            <person name="Ivanova A."/>
        </authorList>
    </citation>
    <scope>NUCLEOTIDE SEQUENCE [LARGE SCALE GENOMIC DNA]</scope>
    <source>
        <strain evidence="4 5">G18</strain>
    </source>
</reference>
<accession>A0ABS5BNP4</accession>
<gene>
    <name evidence="4" type="ORF">J8F10_08700</name>
</gene>
<evidence type="ECO:0000313" key="5">
    <source>
        <dbReference type="Proteomes" id="UP000676565"/>
    </source>
</evidence>
<keyword evidence="5" id="KW-1185">Reference proteome</keyword>
<dbReference type="InterPro" id="IPR038717">
    <property type="entry name" value="Tc1-like_DDE_dom"/>
</dbReference>
<dbReference type="Proteomes" id="UP000676565">
    <property type="component" value="Unassembled WGS sequence"/>
</dbReference>
<evidence type="ECO:0000313" key="4">
    <source>
        <dbReference type="EMBL" id="MBP3955357.1"/>
    </source>
</evidence>
<keyword evidence="2" id="KW-1133">Transmembrane helix</keyword>
<evidence type="ECO:0000256" key="1">
    <source>
        <dbReference type="SAM" id="MobiDB-lite"/>
    </source>
</evidence>
<dbReference type="NCBIfam" id="NF033545">
    <property type="entry name" value="transpos_IS630"/>
    <property type="match status" value="1"/>
</dbReference>
<dbReference type="Pfam" id="PF13358">
    <property type="entry name" value="DDE_3"/>
    <property type="match status" value="1"/>
</dbReference>
<feature type="region of interest" description="Disordered" evidence="1">
    <location>
        <begin position="1"/>
        <end position="26"/>
    </location>
</feature>
<sequence length="194" mass="21939">MPEGGPNPGPTEEDRRGTRPNAGGLFKRRNWNRSWAQARGGNRTVYFVDASHFVLASFLGWVWCFVRLYVRAASGRQRYNVLGALNAVTHELVTEINTTYITATSVCALLRTIANRGMPIPVTLVMDNARYQRCALVQGAAKELGIELLFLPSYSPNLNLIERLWKFVKMEVLNSRHHQDFKSFRTPSTGAWLI</sequence>
<feature type="domain" description="Tc1-like transposase DDE" evidence="3">
    <location>
        <begin position="45"/>
        <end position="184"/>
    </location>
</feature>
<dbReference type="SUPFAM" id="SSF53098">
    <property type="entry name" value="Ribonuclease H-like"/>
    <property type="match status" value="1"/>
</dbReference>
<name>A0ABS5BNP4_9BACT</name>
<dbReference type="InterPro" id="IPR012337">
    <property type="entry name" value="RNaseH-like_sf"/>
</dbReference>
<feature type="transmembrane region" description="Helical" evidence="2">
    <location>
        <begin position="50"/>
        <end position="70"/>
    </location>
</feature>